<dbReference type="AlphaFoldDB" id="M2N2D0"/>
<dbReference type="KEGG" id="bcom:BAUCODRAFT_412266"/>
<reference evidence="1 2" key="1">
    <citation type="journal article" date="2012" name="PLoS Pathog.">
        <title>Diverse lifestyles and strategies of plant pathogenesis encoded in the genomes of eighteen Dothideomycetes fungi.</title>
        <authorList>
            <person name="Ohm R.A."/>
            <person name="Feau N."/>
            <person name="Henrissat B."/>
            <person name="Schoch C.L."/>
            <person name="Horwitz B.A."/>
            <person name="Barry K.W."/>
            <person name="Condon B.J."/>
            <person name="Copeland A.C."/>
            <person name="Dhillon B."/>
            <person name="Glaser F."/>
            <person name="Hesse C.N."/>
            <person name="Kosti I."/>
            <person name="LaButti K."/>
            <person name="Lindquist E.A."/>
            <person name="Lucas S."/>
            <person name="Salamov A.A."/>
            <person name="Bradshaw R.E."/>
            <person name="Ciuffetti L."/>
            <person name="Hamelin R.C."/>
            <person name="Kema G.H.J."/>
            <person name="Lawrence C."/>
            <person name="Scott J.A."/>
            <person name="Spatafora J.W."/>
            <person name="Turgeon B.G."/>
            <person name="de Wit P.J.G.M."/>
            <person name="Zhong S."/>
            <person name="Goodwin S.B."/>
            <person name="Grigoriev I.V."/>
        </authorList>
    </citation>
    <scope>NUCLEOTIDE SEQUENCE [LARGE SCALE GENOMIC DNA]</scope>
    <source>
        <strain evidence="1 2">UAMH 10762</strain>
    </source>
</reference>
<accession>M2N2D0</accession>
<dbReference type="Proteomes" id="UP000011761">
    <property type="component" value="Unassembled WGS sequence"/>
</dbReference>
<dbReference type="GeneID" id="19114085"/>
<gene>
    <name evidence="1" type="ORF">BAUCODRAFT_412266</name>
</gene>
<protein>
    <submittedName>
        <fullName evidence="1">Uncharacterized protein</fullName>
    </submittedName>
</protein>
<keyword evidence="2" id="KW-1185">Reference proteome</keyword>
<sequence>MRCRTRSTSSCSGPIPRVLAYDSGTTTPVATLAKRILTWTASDGLLRACIVLGLTTQKLHIV</sequence>
<organism evidence="1 2">
    <name type="scientific">Baudoinia panamericana (strain UAMH 10762)</name>
    <name type="common">Angels' share fungus</name>
    <name type="synonym">Baudoinia compniacensis (strain UAMH 10762)</name>
    <dbReference type="NCBI Taxonomy" id="717646"/>
    <lineage>
        <taxon>Eukaryota</taxon>
        <taxon>Fungi</taxon>
        <taxon>Dikarya</taxon>
        <taxon>Ascomycota</taxon>
        <taxon>Pezizomycotina</taxon>
        <taxon>Dothideomycetes</taxon>
        <taxon>Dothideomycetidae</taxon>
        <taxon>Mycosphaerellales</taxon>
        <taxon>Teratosphaeriaceae</taxon>
        <taxon>Baudoinia</taxon>
    </lineage>
</organism>
<evidence type="ECO:0000313" key="2">
    <source>
        <dbReference type="Proteomes" id="UP000011761"/>
    </source>
</evidence>
<dbReference type="RefSeq" id="XP_007674879.1">
    <property type="nucleotide sequence ID" value="XM_007676689.1"/>
</dbReference>
<dbReference type="HOGENOM" id="CLU_2903852_0_0_1"/>
<name>M2N2D0_BAUPA</name>
<evidence type="ECO:0000313" key="1">
    <source>
        <dbReference type="EMBL" id="EMC98073.1"/>
    </source>
</evidence>
<proteinExistence type="predicted"/>
<dbReference type="EMBL" id="KB445553">
    <property type="protein sequence ID" value="EMC98073.1"/>
    <property type="molecule type" value="Genomic_DNA"/>
</dbReference>